<feature type="domain" description="OmpA-like" evidence="7">
    <location>
        <begin position="168"/>
        <end position="283"/>
    </location>
</feature>
<dbReference type="InterPro" id="IPR006664">
    <property type="entry name" value="OMP_bac"/>
</dbReference>
<evidence type="ECO:0000313" key="9">
    <source>
        <dbReference type="Proteomes" id="UP001206126"/>
    </source>
</evidence>
<evidence type="ECO:0000313" key="8">
    <source>
        <dbReference type="EMBL" id="MCS0807163.1"/>
    </source>
</evidence>
<dbReference type="InterPro" id="IPR006665">
    <property type="entry name" value="OmpA-like"/>
</dbReference>
<dbReference type="PROSITE" id="PS51123">
    <property type="entry name" value="OMPA_2"/>
    <property type="match status" value="1"/>
</dbReference>
<accession>A0ABT2D779</accession>
<evidence type="ECO:0000256" key="5">
    <source>
        <dbReference type="SAM" id="MobiDB-lite"/>
    </source>
</evidence>
<keyword evidence="3" id="KW-0998">Cell outer membrane</keyword>
<dbReference type="SUPFAM" id="SSF103088">
    <property type="entry name" value="OmpA-like"/>
    <property type="match status" value="1"/>
</dbReference>
<feature type="region of interest" description="Disordered" evidence="5">
    <location>
        <begin position="252"/>
        <end position="276"/>
    </location>
</feature>
<evidence type="ECO:0000256" key="2">
    <source>
        <dbReference type="ARBA" id="ARBA00023136"/>
    </source>
</evidence>
<evidence type="ECO:0000256" key="1">
    <source>
        <dbReference type="ARBA" id="ARBA00004442"/>
    </source>
</evidence>
<comment type="caution">
    <text evidence="8">The sequence shown here is derived from an EMBL/GenBank/DDBJ whole genome shotgun (WGS) entry which is preliminary data.</text>
</comment>
<evidence type="ECO:0000259" key="7">
    <source>
        <dbReference type="PROSITE" id="PS51123"/>
    </source>
</evidence>
<keyword evidence="2 4" id="KW-0472">Membrane</keyword>
<dbReference type="InterPro" id="IPR036737">
    <property type="entry name" value="OmpA-like_sf"/>
</dbReference>
<dbReference type="RefSeq" id="WP_258820940.1">
    <property type="nucleotide sequence ID" value="NZ_JANUHB010000001.1"/>
</dbReference>
<reference evidence="8 9" key="1">
    <citation type="submission" date="2022-08" db="EMBL/GenBank/DDBJ databases">
        <title>Reclassification of Massilia species as members of the genera Telluria, Duganella, Pseudoduganella, Mokoshia gen. nov. and Zemynaea gen. nov. using orthogonal and non-orthogonal genome-based approaches.</title>
        <authorList>
            <person name="Bowman J.P."/>
        </authorList>
    </citation>
    <scope>NUCLEOTIDE SEQUENCE [LARGE SCALE GENOMIC DNA]</scope>
    <source>
        <strain evidence="8 9">JCM 31605</strain>
    </source>
</reference>
<dbReference type="Proteomes" id="UP001206126">
    <property type="component" value="Unassembled WGS sequence"/>
</dbReference>
<dbReference type="PANTHER" id="PTHR30329">
    <property type="entry name" value="STATOR ELEMENT OF FLAGELLAR MOTOR COMPLEX"/>
    <property type="match status" value="1"/>
</dbReference>
<evidence type="ECO:0000256" key="6">
    <source>
        <dbReference type="SAM" id="SignalP"/>
    </source>
</evidence>
<evidence type="ECO:0000256" key="4">
    <source>
        <dbReference type="PROSITE-ProRule" id="PRU00473"/>
    </source>
</evidence>
<protein>
    <submittedName>
        <fullName evidence="8">OmpA family protein</fullName>
    </submittedName>
</protein>
<gene>
    <name evidence="8" type="ORF">NX774_04420</name>
</gene>
<dbReference type="InterPro" id="IPR050330">
    <property type="entry name" value="Bact_OuterMem_StrucFunc"/>
</dbReference>
<keyword evidence="6" id="KW-0732">Signal</keyword>
<dbReference type="CDD" id="cd07185">
    <property type="entry name" value="OmpA_C-like"/>
    <property type="match status" value="1"/>
</dbReference>
<proteinExistence type="predicted"/>
<sequence length="283" mass="31190">MKPWTKLLAFLLLALAATCALAAGGKDPADLEGTEEHPEVVRFPNFYIDNSKRNDYNEVAFPVKAGQENKGGKYWFVDYIIKEGNRHPSIVELKKNYENAFRKNGGSLVYHGPDGDEATYRQPLSGGGERWMLMHIDNEGERYQLTIIDTAAMEQKVEFSADQMAEAIKKDGFIALNGILFDTGKATIKPESQALVGEVVALLKKDASLKLSVVGHTDNVGDKKGNLELSKQRAASVVRALVAGGIDARRLKADGKGDTEPVGDNRKEDGRARNRRVELVKFQ</sequence>
<dbReference type="PANTHER" id="PTHR30329:SF21">
    <property type="entry name" value="LIPOPROTEIN YIAD-RELATED"/>
    <property type="match status" value="1"/>
</dbReference>
<dbReference type="Pfam" id="PF00691">
    <property type="entry name" value="OmpA"/>
    <property type="match status" value="1"/>
</dbReference>
<comment type="subcellular location">
    <subcellularLocation>
        <location evidence="1">Cell outer membrane</location>
    </subcellularLocation>
</comment>
<name>A0ABT2D779_9BURK</name>
<evidence type="ECO:0000256" key="3">
    <source>
        <dbReference type="ARBA" id="ARBA00023237"/>
    </source>
</evidence>
<dbReference type="EMBL" id="JANUHB010000001">
    <property type="protein sequence ID" value="MCS0807163.1"/>
    <property type="molecule type" value="Genomic_DNA"/>
</dbReference>
<keyword evidence="9" id="KW-1185">Reference proteome</keyword>
<dbReference type="PRINTS" id="PR01021">
    <property type="entry name" value="OMPADOMAIN"/>
</dbReference>
<organism evidence="8 9">
    <name type="scientific">Massilia agilis</name>
    <dbReference type="NCBI Taxonomy" id="1811226"/>
    <lineage>
        <taxon>Bacteria</taxon>
        <taxon>Pseudomonadati</taxon>
        <taxon>Pseudomonadota</taxon>
        <taxon>Betaproteobacteria</taxon>
        <taxon>Burkholderiales</taxon>
        <taxon>Oxalobacteraceae</taxon>
        <taxon>Telluria group</taxon>
        <taxon>Massilia</taxon>
    </lineage>
</organism>
<feature type="chain" id="PRO_5047490303" evidence="6">
    <location>
        <begin position="23"/>
        <end position="283"/>
    </location>
</feature>
<feature type="signal peptide" evidence="6">
    <location>
        <begin position="1"/>
        <end position="22"/>
    </location>
</feature>
<dbReference type="Gene3D" id="3.30.1330.60">
    <property type="entry name" value="OmpA-like domain"/>
    <property type="match status" value="1"/>
</dbReference>